<keyword evidence="3" id="KW-0472">Membrane</keyword>
<dbReference type="RefSeq" id="WP_322723154.1">
    <property type="nucleotide sequence ID" value="NZ_BAABEQ010000078.1"/>
</dbReference>
<sequence>MTSSLSRCRMESAASHRGVRVAHAVLGGMAAVGWLVLPWATGAVGPQQGPSPHPGLTAGPAVTAPARVAQPGEDETSTGDLVLPLLAVGTAGALAAFSFVRRSRRARTRTTPGGGAGAKAPSPAELDRLGQRSLVETDDCVRTSTEELGFVVGWLGEEAARPFTEALESARGGLAVAFRLRQWLDDASGLPADEERGALEEIIALCTAAGRLLDTEAAAFDQLRALEQGPTGALEFAEARFRELAGRVPGVDAALDRLRERYGPAACLPVAGHVEQAKDRLVFATAQLNRARQSADVGAHGTAAVHLRAAEGAVHQADVFVTGVDRLATELASAEERLPALLAEAEAALGQGGAPRDRSAAATVAEVRREVTVGPYDPLDALRRLVRATTEAGGPLPGPYAADLLDGALLTARGAVIEAIGFVTTHRGAVAGEARTRLAEAERHFALAQENSSLPEARRADALAHEARRLAWQDVRAYGNPYGGPFGGGLAGALLGGVLLGDAPGDRGAPRGPACFGGPATRGRRRVDGGLF</sequence>
<evidence type="ECO:0000256" key="2">
    <source>
        <dbReference type="SAM" id="MobiDB-lite"/>
    </source>
</evidence>
<organism evidence="4 5">
    <name type="scientific">Streptomyces phyllanthi</name>
    <dbReference type="NCBI Taxonomy" id="1803180"/>
    <lineage>
        <taxon>Bacteria</taxon>
        <taxon>Bacillati</taxon>
        <taxon>Actinomycetota</taxon>
        <taxon>Actinomycetes</taxon>
        <taxon>Kitasatosporales</taxon>
        <taxon>Streptomycetaceae</taxon>
        <taxon>Streptomyces</taxon>
    </lineage>
</organism>
<keyword evidence="3" id="KW-0812">Transmembrane</keyword>
<proteinExistence type="predicted"/>
<feature type="region of interest" description="Disordered" evidence="2">
    <location>
        <begin position="105"/>
        <end position="131"/>
    </location>
</feature>
<evidence type="ECO:0000256" key="3">
    <source>
        <dbReference type="SAM" id="Phobius"/>
    </source>
</evidence>
<keyword evidence="1" id="KW-0175">Coiled coil</keyword>
<reference evidence="4 5" key="1">
    <citation type="submission" date="2019-07" db="EMBL/GenBank/DDBJ databases">
        <title>New species of Amycolatopsis and Streptomyces.</title>
        <authorList>
            <person name="Duangmal K."/>
            <person name="Teo W.F.A."/>
            <person name="Lipun K."/>
        </authorList>
    </citation>
    <scope>NUCLEOTIDE SEQUENCE [LARGE SCALE GENOMIC DNA]</scope>
    <source>
        <strain evidence="4 5">TISTR 2346</strain>
    </source>
</reference>
<keyword evidence="5" id="KW-1185">Reference proteome</keyword>
<dbReference type="Proteomes" id="UP000326979">
    <property type="component" value="Unassembled WGS sequence"/>
</dbReference>
<evidence type="ECO:0000256" key="1">
    <source>
        <dbReference type="SAM" id="Coils"/>
    </source>
</evidence>
<dbReference type="AlphaFoldDB" id="A0A5N8W296"/>
<feature type="transmembrane region" description="Helical" evidence="3">
    <location>
        <begin position="81"/>
        <end position="100"/>
    </location>
</feature>
<evidence type="ECO:0008006" key="6">
    <source>
        <dbReference type="Google" id="ProtNLM"/>
    </source>
</evidence>
<keyword evidence="3" id="KW-1133">Transmembrane helix</keyword>
<dbReference type="EMBL" id="VJZE01000094">
    <property type="protein sequence ID" value="MPY41399.1"/>
    <property type="molecule type" value="Genomic_DNA"/>
</dbReference>
<comment type="caution">
    <text evidence="4">The sequence shown here is derived from an EMBL/GenBank/DDBJ whole genome shotgun (WGS) entry which is preliminary data.</text>
</comment>
<evidence type="ECO:0000313" key="4">
    <source>
        <dbReference type="EMBL" id="MPY41399.1"/>
    </source>
</evidence>
<feature type="transmembrane region" description="Helical" evidence="3">
    <location>
        <begin position="21"/>
        <end position="40"/>
    </location>
</feature>
<accession>A0A5N8W296</accession>
<gene>
    <name evidence="4" type="ORF">FNH04_16215</name>
</gene>
<evidence type="ECO:0000313" key="5">
    <source>
        <dbReference type="Proteomes" id="UP000326979"/>
    </source>
</evidence>
<name>A0A5N8W296_9ACTN</name>
<protein>
    <recommendedName>
        <fullName evidence="6">TPM domain-containing protein</fullName>
    </recommendedName>
</protein>
<feature type="coiled-coil region" evidence="1">
    <location>
        <begin position="324"/>
        <end position="351"/>
    </location>
</feature>